<evidence type="ECO:0000313" key="4">
    <source>
        <dbReference type="EMBL" id="MEP1059934.1"/>
    </source>
</evidence>
<accession>A0ABV0KL46</accession>
<feature type="chain" id="PRO_5045688664" description="DUF11 domain-containing protein" evidence="2">
    <location>
        <begin position="37"/>
        <end position="534"/>
    </location>
</feature>
<evidence type="ECO:0000256" key="1">
    <source>
        <dbReference type="SAM" id="MobiDB-lite"/>
    </source>
</evidence>
<dbReference type="NCBIfam" id="TIGR01451">
    <property type="entry name" value="B_ant_repeat"/>
    <property type="match status" value="1"/>
</dbReference>
<protein>
    <recommendedName>
        <fullName evidence="3">DUF11 domain-containing protein</fullName>
    </recommendedName>
</protein>
<feature type="region of interest" description="Disordered" evidence="1">
    <location>
        <begin position="147"/>
        <end position="173"/>
    </location>
</feature>
<evidence type="ECO:0000256" key="2">
    <source>
        <dbReference type="SAM" id="SignalP"/>
    </source>
</evidence>
<comment type="caution">
    <text evidence="4">The sequence shown here is derived from an EMBL/GenBank/DDBJ whole genome shotgun (WGS) entry which is preliminary data.</text>
</comment>
<dbReference type="InterPro" id="IPR013783">
    <property type="entry name" value="Ig-like_fold"/>
</dbReference>
<evidence type="ECO:0000313" key="5">
    <source>
        <dbReference type="Proteomes" id="UP001476950"/>
    </source>
</evidence>
<dbReference type="InterPro" id="IPR001434">
    <property type="entry name" value="OmcB-like_DUF11"/>
</dbReference>
<sequence>MAALMSHQTFRHFKRLKQLTVTLGISSLLSVSVAQAQTPSAPGTALRTAPSIQLQNSASYQYDVLSLPLCDPQTGNTQNCGSNESVQISNTTNSIGSTFTPSLIDPLGRLVGCAGEALSDYTGFSIALYEPDLADPTGVNLGRLLSLSPTEVPDRPGNGIPEGRSPNTENSNPFSLVNSDRGIYNFMLDARKGQLDQGRSYILVINPPRDSIYAQRRFRLTIGERNGNQVSYIATAIDGKPISSGSNNTSVTDTITIQDAEKTSLVIATLSLRAGVCQAQEIQIIKTGDRATAEPGDTVIYRLLIRNLSSAALNNLTITDSLPLGFRFLPKAVRGDFRGTPVLITTAQNGSTVTFNIETSLPQGATDPSSVLSIAYAAVVTPDALRGKGQNSAIVSGQRTDNGFGVKDGPAIHQLRLRSGIITDCGTIIGRVFIDKNFDGEQQPGEPGVPNAVVFMDDGNRIAADADGLFSVANVLPGYRTGVIDLSSIPGYTLAPNLRFSERNSQSRLVHLEPSGMVRMNFAVTPSAGGGAKP</sequence>
<dbReference type="InterPro" id="IPR047589">
    <property type="entry name" value="DUF11_rpt"/>
</dbReference>
<feature type="domain" description="DUF11" evidence="3">
    <location>
        <begin position="282"/>
        <end position="366"/>
    </location>
</feature>
<keyword evidence="2" id="KW-0732">Signal</keyword>
<reference evidence="4 5" key="1">
    <citation type="submission" date="2022-04" db="EMBL/GenBank/DDBJ databases">
        <title>Positive selection, recombination, and allopatry shape intraspecific diversity of widespread and dominant cyanobacteria.</title>
        <authorList>
            <person name="Wei J."/>
            <person name="Shu W."/>
            <person name="Hu C."/>
        </authorList>
    </citation>
    <scope>NUCLEOTIDE SEQUENCE [LARGE SCALE GENOMIC DNA]</scope>
    <source>
        <strain evidence="4 5">AS-A4</strain>
    </source>
</reference>
<organism evidence="4 5">
    <name type="scientific">Stenomitos frigidus AS-A4</name>
    <dbReference type="NCBI Taxonomy" id="2933935"/>
    <lineage>
        <taxon>Bacteria</taxon>
        <taxon>Bacillati</taxon>
        <taxon>Cyanobacteriota</taxon>
        <taxon>Cyanophyceae</taxon>
        <taxon>Leptolyngbyales</taxon>
        <taxon>Leptolyngbyaceae</taxon>
        <taxon>Stenomitos</taxon>
    </lineage>
</organism>
<proteinExistence type="predicted"/>
<feature type="signal peptide" evidence="2">
    <location>
        <begin position="1"/>
        <end position="36"/>
    </location>
</feature>
<dbReference type="Gene3D" id="2.60.40.740">
    <property type="match status" value="1"/>
</dbReference>
<dbReference type="SUPFAM" id="SSF117074">
    <property type="entry name" value="Hypothetical protein PA1324"/>
    <property type="match status" value="1"/>
</dbReference>
<gene>
    <name evidence="4" type="ORF">NDI38_15955</name>
</gene>
<keyword evidence="5" id="KW-1185">Reference proteome</keyword>
<dbReference type="Pfam" id="PF01345">
    <property type="entry name" value="DUF11"/>
    <property type="match status" value="1"/>
</dbReference>
<name>A0ABV0KL46_9CYAN</name>
<evidence type="ECO:0000259" key="3">
    <source>
        <dbReference type="Pfam" id="PF01345"/>
    </source>
</evidence>
<dbReference type="EMBL" id="JAMPLM010000014">
    <property type="protein sequence ID" value="MEP1059934.1"/>
    <property type="molecule type" value="Genomic_DNA"/>
</dbReference>
<dbReference type="Gene3D" id="2.60.40.10">
    <property type="entry name" value="Immunoglobulins"/>
    <property type="match status" value="1"/>
</dbReference>
<dbReference type="Proteomes" id="UP001476950">
    <property type="component" value="Unassembled WGS sequence"/>
</dbReference>